<accession>A0ABW4VHQ1</accession>
<sequence length="58" mass="6715">MVTVNQSQKFVSKGKMPEAVVKTWTEIWQNKTLLRAYRADVTAYGKKYYDGDNPEVET</sequence>
<dbReference type="InterPro" id="IPR011256">
    <property type="entry name" value="Reg_factor_effector_dom_sf"/>
</dbReference>
<evidence type="ECO:0000313" key="2">
    <source>
        <dbReference type="Proteomes" id="UP001597361"/>
    </source>
</evidence>
<gene>
    <name evidence="1" type="ORF">ACFSKL_02220</name>
</gene>
<dbReference type="Gene3D" id="3.20.80.10">
    <property type="entry name" value="Regulatory factor, effector binding domain"/>
    <property type="match status" value="1"/>
</dbReference>
<dbReference type="Proteomes" id="UP001597361">
    <property type="component" value="Unassembled WGS sequence"/>
</dbReference>
<keyword evidence="2" id="KW-1185">Reference proteome</keyword>
<name>A0ABW4VHQ1_9BACT</name>
<evidence type="ECO:0000313" key="1">
    <source>
        <dbReference type="EMBL" id="MFD2033584.1"/>
    </source>
</evidence>
<proteinExistence type="predicted"/>
<organism evidence="1 2">
    <name type="scientific">Belliella marina</name>
    <dbReference type="NCBI Taxonomy" id="1644146"/>
    <lineage>
        <taxon>Bacteria</taxon>
        <taxon>Pseudomonadati</taxon>
        <taxon>Bacteroidota</taxon>
        <taxon>Cytophagia</taxon>
        <taxon>Cytophagales</taxon>
        <taxon>Cyclobacteriaceae</taxon>
        <taxon>Belliella</taxon>
    </lineage>
</organism>
<reference evidence="2" key="1">
    <citation type="journal article" date="2019" name="Int. J. Syst. Evol. Microbiol.">
        <title>The Global Catalogue of Microorganisms (GCM) 10K type strain sequencing project: providing services to taxonomists for standard genome sequencing and annotation.</title>
        <authorList>
            <consortium name="The Broad Institute Genomics Platform"/>
            <consortium name="The Broad Institute Genome Sequencing Center for Infectious Disease"/>
            <person name="Wu L."/>
            <person name="Ma J."/>
        </authorList>
    </citation>
    <scope>NUCLEOTIDE SEQUENCE [LARGE SCALE GENOMIC DNA]</scope>
    <source>
        <strain evidence="2">CGMCC 1.15180</strain>
    </source>
</reference>
<dbReference type="RefSeq" id="WP_376883122.1">
    <property type="nucleotide sequence ID" value="NZ_JBHUHR010000004.1"/>
</dbReference>
<comment type="caution">
    <text evidence="1">The sequence shown here is derived from an EMBL/GenBank/DDBJ whole genome shotgun (WGS) entry which is preliminary data.</text>
</comment>
<protein>
    <submittedName>
        <fullName evidence="1">Uncharacterized protein</fullName>
    </submittedName>
</protein>
<dbReference type="EMBL" id="JBHUHR010000004">
    <property type="protein sequence ID" value="MFD2033584.1"/>
    <property type="molecule type" value="Genomic_DNA"/>
</dbReference>